<organism evidence="1 4">
    <name type="scientific">Paraburkholderia rhynchosiae</name>
    <dbReference type="NCBI Taxonomy" id="487049"/>
    <lineage>
        <taxon>Bacteria</taxon>
        <taxon>Pseudomonadati</taxon>
        <taxon>Pseudomonadota</taxon>
        <taxon>Betaproteobacteria</taxon>
        <taxon>Burkholderiales</taxon>
        <taxon>Burkholderiaceae</taxon>
        <taxon>Paraburkholderia</taxon>
    </lineage>
</organism>
<dbReference type="AlphaFoldDB" id="A0A2N7VT31"/>
<sequence length="80" mass="8806">MRRILVAAELPDTYPAGLAFKTVDAQTNGWANAHFTRSSEPDNWPVMADSGLRGIGKAPVVCAYWIVYWGIDMPDVFYGG</sequence>
<evidence type="ECO:0000313" key="1">
    <source>
        <dbReference type="EMBL" id="CAB3741668.1"/>
    </source>
</evidence>
<evidence type="ECO:0000313" key="4">
    <source>
        <dbReference type="Proteomes" id="UP000494205"/>
    </source>
</evidence>
<reference evidence="2 3" key="1">
    <citation type="submission" date="2018-01" db="EMBL/GenBank/DDBJ databases">
        <title>Whole genome analyses suggest that Burkholderia sensu lato contains two further novel genera in the rhizoxinica-symbiotica group Mycetohabitans gen. nov., and Trinickia gen. nov.: implications for the evolution of diazotrophy and nodulation in the Burkholderiaceae.</title>
        <authorList>
            <person name="Estrada-de los Santos P."/>
            <person name="Palmer M."/>
            <person name="Chavez-Ramirez B."/>
            <person name="Beukes C."/>
            <person name="Steenkamp E.T."/>
            <person name="Hirsch A.M."/>
            <person name="Manyaka P."/>
            <person name="Maluk M."/>
            <person name="Lafos M."/>
            <person name="Crook M."/>
            <person name="Gross E."/>
            <person name="Simon M.F."/>
            <person name="Bueno dos Reis Junior F."/>
            <person name="Poole P.S."/>
            <person name="Venter S.N."/>
            <person name="James E.K."/>
        </authorList>
    </citation>
    <scope>NUCLEOTIDE SEQUENCE [LARGE SCALE GENOMIC DNA]</scope>
    <source>
        <strain evidence="2 3">WSM 3937</strain>
    </source>
</reference>
<dbReference type="Proteomes" id="UP000235659">
    <property type="component" value="Unassembled WGS sequence"/>
</dbReference>
<dbReference type="EMBL" id="PNXY01000054">
    <property type="protein sequence ID" value="PMS20313.1"/>
    <property type="molecule type" value="Genomic_DNA"/>
</dbReference>
<dbReference type="EMBL" id="CADIJZ010000048">
    <property type="protein sequence ID" value="CAB3741668.1"/>
    <property type="molecule type" value="Genomic_DNA"/>
</dbReference>
<keyword evidence="3" id="KW-1185">Reference proteome</keyword>
<name>A0A2N7VT31_9BURK</name>
<reference evidence="1 4" key="2">
    <citation type="submission" date="2020-04" db="EMBL/GenBank/DDBJ databases">
        <authorList>
            <person name="De Canck E."/>
        </authorList>
    </citation>
    <scope>NUCLEOTIDE SEQUENCE [LARGE SCALE GENOMIC DNA]</scope>
    <source>
        <strain evidence="1 4">LMG 27174</strain>
    </source>
</reference>
<protein>
    <submittedName>
        <fullName evidence="1">Uncharacterized protein</fullName>
    </submittedName>
</protein>
<dbReference type="RefSeq" id="WP_102636500.1">
    <property type="nucleotide sequence ID" value="NZ_CADIJZ010000048.1"/>
</dbReference>
<gene>
    <name evidence="2" type="ORF">C0Z16_34680</name>
    <name evidence="1" type="ORF">LMG27174_06776</name>
</gene>
<accession>A0A2N7VT31</accession>
<evidence type="ECO:0000313" key="2">
    <source>
        <dbReference type="EMBL" id="PMS20313.1"/>
    </source>
</evidence>
<evidence type="ECO:0000313" key="3">
    <source>
        <dbReference type="Proteomes" id="UP000235659"/>
    </source>
</evidence>
<dbReference type="Proteomes" id="UP000494205">
    <property type="component" value="Unassembled WGS sequence"/>
</dbReference>
<proteinExistence type="predicted"/>